<dbReference type="GO" id="GO:0004222">
    <property type="term" value="F:metalloendopeptidase activity"/>
    <property type="evidence" value="ECO:0007669"/>
    <property type="project" value="InterPro"/>
</dbReference>
<dbReference type="PANTHER" id="PTHR11851">
    <property type="entry name" value="METALLOPROTEASE"/>
    <property type="match status" value="1"/>
</dbReference>
<gene>
    <name evidence="6" type="ORF">ADL15_13460</name>
</gene>
<comment type="similarity">
    <text evidence="1 2">Belongs to the peptidase M16 family.</text>
</comment>
<organism evidence="6 7">
    <name type="scientific">Actinoplanes awajinensis subsp. mycoplanecinus</name>
    <dbReference type="NCBI Taxonomy" id="135947"/>
    <lineage>
        <taxon>Bacteria</taxon>
        <taxon>Bacillati</taxon>
        <taxon>Actinomycetota</taxon>
        <taxon>Actinomycetes</taxon>
        <taxon>Micromonosporales</taxon>
        <taxon>Micromonosporaceae</taxon>
        <taxon>Actinoplanes</taxon>
    </lineage>
</organism>
<keyword evidence="6" id="KW-0645">Protease</keyword>
<evidence type="ECO:0000256" key="3">
    <source>
        <dbReference type="SAM" id="MobiDB-lite"/>
    </source>
</evidence>
<dbReference type="PANTHER" id="PTHR11851:SF49">
    <property type="entry name" value="MITOCHONDRIAL-PROCESSING PEPTIDASE SUBUNIT ALPHA"/>
    <property type="match status" value="1"/>
</dbReference>
<evidence type="ECO:0000259" key="5">
    <source>
        <dbReference type="Pfam" id="PF05193"/>
    </source>
</evidence>
<dbReference type="EMBL" id="LLZH01000097">
    <property type="protein sequence ID" value="KUL35771.1"/>
    <property type="molecule type" value="Genomic_DNA"/>
</dbReference>
<dbReference type="AlphaFoldDB" id="A0A0X3UT48"/>
<evidence type="ECO:0000259" key="4">
    <source>
        <dbReference type="Pfam" id="PF00675"/>
    </source>
</evidence>
<dbReference type="InterPro" id="IPR011765">
    <property type="entry name" value="Pept_M16_N"/>
</dbReference>
<dbReference type="FunFam" id="3.30.830.10:FF:000008">
    <property type="entry name" value="Mitochondrial-processing peptidase subunit beta"/>
    <property type="match status" value="1"/>
</dbReference>
<feature type="domain" description="Peptidase M16 N-terminal" evidence="4">
    <location>
        <begin position="48"/>
        <end position="195"/>
    </location>
</feature>
<keyword evidence="7" id="KW-1185">Reference proteome</keyword>
<evidence type="ECO:0000256" key="2">
    <source>
        <dbReference type="RuleBase" id="RU004447"/>
    </source>
</evidence>
<accession>A0A0X3UT48</accession>
<dbReference type="InterPro" id="IPR007863">
    <property type="entry name" value="Peptidase_M16_C"/>
</dbReference>
<proteinExistence type="inferred from homology"/>
<reference evidence="6 7" key="1">
    <citation type="submission" date="2015-10" db="EMBL/GenBank/DDBJ databases">
        <authorList>
            <person name="Gilbert D.G."/>
        </authorList>
    </citation>
    <scope>NUCLEOTIDE SEQUENCE [LARGE SCALE GENOMIC DNA]</scope>
    <source>
        <strain evidence="6 7">NRRL B-16712</strain>
    </source>
</reference>
<dbReference type="SUPFAM" id="SSF63411">
    <property type="entry name" value="LuxS/MPP-like metallohydrolase"/>
    <property type="match status" value="2"/>
</dbReference>
<dbReference type="Pfam" id="PF05193">
    <property type="entry name" value="Peptidase_M16_C"/>
    <property type="match status" value="1"/>
</dbReference>
<dbReference type="InterPro" id="IPR050361">
    <property type="entry name" value="MPP/UQCRC_Complex"/>
</dbReference>
<dbReference type="GO" id="GO:0006508">
    <property type="term" value="P:proteolysis"/>
    <property type="evidence" value="ECO:0007669"/>
    <property type="project" value="UniProtKB-KW"/>
</dbReference>
<dbReference type="InterPro" id="IPR001431">
    <property type="entry name" value="Pept_M16_Zn_BS"/>
</dbReference>
<feature type="region of interest" description="Disordered" evidence="3">
    <location>
        <begin position="1"/>
        <end position="22"/>
    </location>
</feature>
<keyword evidence="6" id="KW-0378">Hydrolase</keyword>
<dbReference type="GO" id="GO:0046872">
    <property type="term" value="F:metal ion binding"/>
    <property type="evidence" value="ECO:0007669"/>
    <property type="project" value="InterPro"/>
</dbReference>
<comment type="caution">
    <text evidence="6">The sequence shown here is derived from an EMBL/GenBank/DDBJ whole genome shotgun (WGS) entry which is preliminary data.</text>
</comment>
<dbReference type="Proteomes" id="UP000053244">
    <property type="component" value="Unassembled WGS sequence"/>
</dbReference>
<sequence>MTANNRGPAERPARVATPSNHPAAALKRMKTSILQDGVRRTVLPSGLRIITEVIPHTRSAALGIWVGIGSRDETPAMSGASHFLEHLLFKGTHKRTAMEISSEIEAVGGETNAFTTKEYTCYYARVLDSDLSLAVDVLVDAVADSLLEPADVETERGVILEEIAMHEDEPGDEVHDIFAEAIYGSHPLGRLISGTPESVTPMTRNQIDSFYRRRYKAPEVVVAAAGNLDHATVVRLVRKALAGSPLDTGDAAPAKPRAADKRVRVLKPQNVVVHRDTEQAHIVLGGAGMSRYDERRFAMGVLNNVLGGGMSSRLFQEIREKRGLAYSVYSYAAQYADSGLFGVYAGCAPGKAGEVLDLIRTELERVAESGITPDELVRGKGMVKGSYVLGLEDTGSRMSRLAKSELLHGDLMGVDELLGRVDAVTLADVGQVAADLLTRKHSLAVVGPFDEGAFPPG</sequence>
<dbReference type="Gene3D" id="3.30.830.10">
    <property type="entry name" value="Metalloenzyme, LuxS/M16 peptidase-like"/>
    <property type="match status" value="2"/>
</dbReference>
<feature type="domain" description="Peptidase M16 C-terminal" evidence="5">
    <location>
        <begin position="202"/>
        <end position="380"/>
    </location>
</feature>
<dbReference type="InterPro" id="IPR011249">
    <property type="entry name" value="Metalloenz_LuxS/M16"/>
</dbReference>
<evidence type="ECO:0000256" key="1">
    <source>
        <dbReference type="ARBA" id="ARBA00007261"/>
    </source>
</evidence>
<dbReference type="PROSITE" id="PS00143">
    <property type="entry name" value="INSULINASE"/>
    <property type="match status" value="1"/>
</dbReference>
<evidence type="ECO:0000313" key="6">
    <source>
        <dbReference type="EMBL" id="KUL35771.1"/>
    </source>
</evidence>
<evidence type="ECO:0000313" key="7">
    <source>
        <dbReference type="Proteomes" id="UP000053244"/>
    </source>
</evidence>
<dbReference type="Pfam" id="PF00675">
    <property type="entry name" value="Peptidase_M16"/>
    <property type="match status" value="1"/>
</dbReference>
<protein>
    <submittedName>
        <fullName evidence="6">Zinc protease</fullName>
    </submittedName>
</protein>
<name>A0A0X3UT48_9ACTN</name>